<dbReference type="CDD" id="cd22157">
    <property type="entry name" value="F-box_AtFBW1-like"/>
    <property type="match status" value="1"/>
</dbReference>
<dbReference type="InterPro" id="IPR050796">
    <property type="entry name" value="SCF_F-box_component"/>
</dbReference>
<dbReference type="OMA" id="MNIQSAK"/>
<proteinExistence type="predicted"/>
<dbReference type="InterPro" id="IPR001810">
    <property type="entry name" value="F-box_dom"/>
</dbReference>
<dbReference type="SMART" id="SM00256">
    <property type="entry name" value="FBOX"/>
    <property type="match status" value="1"/>
</dbReference>
<dbReference type="AlphaFoldDB" id="A0A103YD47"/>
<dbReference type="Gene3D" id="1.20.1280.50">
    <property type="match status" value="1"/>
</dbReference>
<protein>
    <submittedName>
        <fullName evidence="2">F-box associated domain, type 1</fullName>
    </submittedName>
</protein>
<dbReference type="Proteomes" id="UP000243975">
    <property type="component" value="Unassembled WGS sequence"/>
</dbReference>
<evidence type="ECO:0000259" key="1">
    <source>
        <dbReference type="PROSITE" id="PS50181"/>
    </source>
</evidence>
<dbReference type="InterPro" id="IPR036047">
    <property type="entry name" value="F-box-like_dom_sf"/>
</dbReference>
<comment type="caution">
    <text evidence="2">The sequence shown here is derived from an EMBL/GenBank/DDBJ whole genome shotgun (WGS) entry which is preliminary data.</text>
</comment>
<accession>A0A103YD47</accession>
<reference evidence="2 3" key="1">
    <citation type="journal article" date="2016" name="Sci. Rep.">
        <title>The genome sequence of the outbreeding globe artichoke constructed de novo incorporating a phase-aware low-pass sequencing strategy of F1 progeny.</title>
        <authorList>
            <person name="Scaglione D."/>
            <person name="Reyes-Chin-Wo S."/>
            <person name="Acquadro A."/>
            <person name="Froenicke L."/>
            <person name="Portis E."/>
            <person name="Beitel C."/>
            <person name="Tirone M."/>
            <person name="Mauro R."/>
            <person name="Lo Monaco A."/>
            <person name="Mauromicale G."/>
            <person name="Faccioli P."/>
            <person name="Cattivelli L."/>
            <person name="Rieseberg L."/>
            <person name="Michelmore R."/>
            <person name="Lanteri S."/>
        </authorList>
    </citation>
    <scope>NUCLEOTIDE SEQUENCE [LARGE SCALE GENOMIC DNA]</scope>
    <source>
        <strain evidence="2">2C</strain>
    </source>
</reference>
<dbReference type="InterPro" id="IPR017451">
    <property type="entry name" value="F-box-assoc_interact_dom"/>
</dbReference>
<dbReference type="Gramene" id="KVI06891">
    <property type="protein sequence ID" value="KVI06891"/>
    <property type="gene ID" value="Ccrd_014751"/>
</dbReference>
<dbReference type="Pfam" id="PF00646">
    <property type="entry name" value="F-box"/>
    <property type="match status" value="1"/>
</dbReference>
<dbReference type="PANTHER" id="PTHR31672:SF13">
    <property type="entry name" value="F-BOX PROTEIN CPR30-LIKE"/>
    <property type="match status" value="1"/>
</dbReference>
<organism evidence="2 3">
    <name type="scientific">Cynara cardunculus var. scolymus</name>
    <name type="common">Globe artichoke</name>
    <name type="synonym">Cynara scolymus</name>
    <dbReference type="NCBI Taxonomy" id="59895"/>
    <lineage>
        <taxon>Eukaryota</taxon>
        <taxon>Viridiplantae</taxon>
        <taxon>Streptophyta</taxon>
        <taxon>Embryophyta</taxon>
        <taxon>Tracheophyta</taxon>
        <taxon>Spermatophyta</taxon>
        <taxon>Magnoliopsida</taxon>
        <taxon>eudicotyledons</taxon>
        <taxon>Gunneridae</taxon>
        <taxon>Pentapetalae</taxon>
        <taxon>asterids</taxon>
        <taxon>campanulids</taxon>
        <taxon>Asterales</taxon>
        <taxon>Asteraceae</taxon>
        <taxon>Carduoideae</taxon>
        <taxon>Cardueae</taxon>
        <taxon>Carduinae</taxon>
        <taxon>Cynara</taxon>
    </lineage>
</organism>
<dbReference type="PROSITE" id="PS50181">
    <property type="entry name" value="FBOX"/>
    <property type="match status" value="1"/>
</dbReference>
<evidence type="ECO:0000313" key="2">
    <source>
        <dbReference type="EMBL" id="KVI06891.1"/>
    </source>
</evidence>
<name>A0A103YD47_CYNCS</name>
<dbReference type="SUPFAM" id="SSF81383">
    <property type="entry name" value="F-box domain"/>
    <property type="match status" value="1"/>
</dbReference>
<dbReference type="PANTHER" id="PTHR31672">
    <property type="entry name" value="BNACNNG10540D PROTEIN"/>
    <property type="match status" value="1"/>
</dbReference>
<evidence type="ECO:0000313" key="3">
    <source>
        <dbReference type="Proteomes" id="UP000243975"/>
    </source>
</evidence>
<dbReference type="NCBIfam" id="TIGR01640">
    <property type="entry name" value="F_box_assoc_1"/>
    <property type="match status" value="1"/>
</dbReference>
<keyword evidence="3" id="KW-1185">Reference proteome</keyword>
<dbReference type="STRING" id="59895.A0A103YD47"/>
<dbReference type="EMBL" id="LEKV01001547">
    <property type="protein sequence ID" value="KVI06891.1"/>
    <property type="molecule type" value="Genomic_DNA"/>
</dbReference>
<sequence length="421" mass="47665">MRCYSHLGEDDKDNVSDDILQHHNRRFSITLKQLVVAVFIIQGRSVPLGTPNFSMSEDEMPNAELPDEVIRDVLSRLSVKSLLQFRCVSKHWRDLIADTHFVKSHLKNVLALSSHHQILVPTSPLLSLSYNASLDDINASIELDCPFPKPRTSIKILGSCNGLVCLIDGTRDMIIYNPSTRRHFKPYQSPQQVLHCSNRIEFVYGFGCGSNPNDMRVVRFPRFARDSEYIKFKVCGVGSGSRVSGVVAYNYDFIDTVGTFLNGSLHWLAHHSSNDDENRVIASFNISEETFRDLSLPPQEGSLPYYISGVLGGCLSALCDDMYYTDVDVWLMKEYGVVNSWTKFIKIPLNTGIENISYMMPLSSLNDDEILLEIDLQSFVVYNVKKKTFRHVTVAHDLKWFGDAAIYVESLLSPEVLCVLY</sequence>
<gene>
    <name evidence="2" type="ORF">Ccrd_014751</name>
</gene>
<dbReference type="InterPro" id="IPR006527">
    <property type="entry name" value="F-box-assoc_dom_typ1"/>
</dbReference>
<feature type="domain" description="F-box" evidence="1">
    <location>
        <begin position="59"/>
        <end position="105"/>
    </location>
</feature>
<dbReference type="Pfam" id="PF07734">
    <property type="entry name" value="FBA_1"/>
    <property type="match status" value="1"/>
</dbReference>